<reference evidence="2" key="1">
    <citation type="journal article" date="2022" name="bioRxiv">
        <title>Sequencing and chromosome-scale assembly of the giantPleurodeles waltlgenome.</title>
        <authorList>
            <person name="Brown T."/>
            <person name="Elewa A."/>
            <person name="Iarovenko S."/>
            <person name="Subramanian E."/>
            <person name="Araus A.J."/>
            <person name="Petzold A."/>
            <person name="Susuki M."/>
            <person name="Suzuki K.-i.T."/>
            <person name="Hayashi T."/>
            <person name="Toyoda A."/>
            <person name="Oliveira C."/>
            <person name="Osipova E."/>
            <person name="Leigh N.D."/>
            <person name="Simon A."/>
            <person name="Yun M.H."/>
        </authorList>
    </citation>
    <scope>NUCLEOTIDE SEQUENCE</scope>
    <source>
        <strain evidence="2">20211129_DDA</strain>
        <tissue evidence="2">Liver</tissue>
    </source>
</reference>
<proteinExistence type="predicted"/>
<feature type="region of interest" description="Disordered" evidence="1">
    <location>
        <begin position="51"/>
        <end position="86"/>
    </location>
</feature>
<name>A0AAV7W233_PLEWA</name>
<sequence>MTRPRKDEKTGKKAENQGKREGALGALTQGTRRKRGQQAAITIAVTALWALTRDTRRKRGQQADKEQQRQYGESSGQGSKAAGKGR</sequence>
<evidence type="ECO:0000313" key="3">
    <source>
        <dbReference type="Proteomes" id="UP001066276"/>
    </source>
</evidence>
<evidence type="ECO:0000313" key="2">
    <source>
        <dbReference type="EMBL" id="KAJ1206618.1"/>
    </source>
</evidence>
<feature type="compositionally biased region" description="Basic and acidic residues" evidence="1">
    <location>
        <begin position="1"/>
        <end position="22"/>
    </location>
</feature>
<evidence type="ECO:0000256" key="1">
    <source>
        <dbReference type="SAM" id="MobiDB-lite"/>
    </source>
</evidence>
<dbReference type="Proteomes" id="UP001066276">
    <property type="component" value="Chromosome 1_2"/>
</dbReference>
<organism evidence="2 3">
    <name type="scientific">Pleurodeles waltl</name>
    <name type="common">Iberian ribbed newt</name>
    <dbReference type="NCBI Taxonomy" id="8319"/>
    <lineage>
        <taxon>Eukaryota</taxon>
        <taxon>Metazoa</taxon>
        <taxon>Chordata</taxon>
        <taxon>Craniata</taxon>
        <taxon>Vertebrata</taxon>
        <taxon>Euteleostomi</taxon>
        <taxon>Amphibia</taxon>
        <taxon>Batrachia</taxon>
        <taxon>Caudata</taxon>
        <taxon>Salamandroidea</taxon>
        <taxon>Salamandridae</taxon>
        <taxon>Pleurodelinae</taxon>
        <taxon>Pleurodeles</taxon>
    </lineage>
</organism>
<gene>
    <name evidence="2" type="ORF">NDU88_002020</name>
</gene>
<protein>
    <submittedName>
        <fullName evidence="2">Uncharacterized protein</fullName>
    </submittedName>
</protein>
<dbReference type="AlphaFoldDB" id="A0AAV7W233"/>
<accession>A0AAV7W233</accession>
<feature type="region of interest" description="Disordered" evidence="1">
    <location>
        <begin position="1"/>
        <end position="38"/>
    </location>
</feature>
<keyword evidence="3" id="KW-1185">Reference proteome</keyword>
<dbReference type="EMBL" id="JANPWB010000002">
    <property type="protein sequence ID" value="KAJ1206618.1"/>
    <property type="molecule type" value="Genomic_DNA"/>
</dbReference>
<comment type="caution">
    <text evidence="2">The sequence shown here is derived from an EMBL/GenBank/DDBJ whole genome shotgun (WGS) entry which is preliminary data.</text>
</comment>
<feature type="compositionally biased region" description="Low complexity" evidence="1">
    <location>
        <begin position="72"/>
        <end position="86"/>
    </location>
</feature>